<proteinExistence type="predicted"/>
<dbReference type="PROSITE" id="PS51194">
    <property type="entry name" value="HELICASE_CTER"/>
    <property type="match status" value="1"/>
</dbReference>
<dbReference type="InterPro" id="IPR011545">
    <property type="entry name" value="DEAD/DEAH_box_helicase_dom"/>
</dbReference>
<organism evidence="10">
    <name type="scientific">viral metagenome</name>
    <dbReference type="NCBI Taxonomy" id="1070528"/>
    <lineage>
        <taxon>unclassified sequences</taxon>
        <taxon>metagenomes</taxon>
        <taxon>organismal metagenomes</taxon>
    </lineage>
</organism>
<dbReference type="PROSITE" id="PS51195">
    <property type="entry name" value="Q_MOTIF"/>
    <property type="match status" value="1"/>
</dbReference>
<reference evidence="10" key="1">
    <citation type="journal article" date="2020" name="Nature">
        <title>Giant virus diversity and host interactions through global metagenomics.</title>
        <authorList>
            <person name="Schulz F."/>
            <person name="Roux S."/>
            <person name="Paez-Espino D."/>
            <person name="Jungbluth S."/>
            <person name="Walsh D.A."/>
            <person name="Denef V.J."/>
            <person name="McMahon K.D."/>
            <person name="Konstantinidis K.T."/>
            <person name="Eloe-Fadrosh E.A."/>
            <person name="Kyrpides N.C."/>
            <person name="Woyke T."/>
        </authorList>
    </citation>
    <scope>NUCLEOTIDE SEQUENCE</scope>
    <source>
        <strain evidence="10">GVMAG-M-3300024258-14</strain>
    </source>
</reference>
<name>A0A6C0IMX2_9ZZZZ</name>
<feature type="domain" description="DEAD-box RNA helicase Q" evidence="9">
    <location>
        <begin position="26"/>
        <end position="54"/>
    </location>
</feature>
<evidence type="ECO:0000313" key="10">
    <source>
        <dbReference type="EMBL" id="QHT93786.1"/>
    </source>
</evidence>
<dbReference type="Pfam" id="PF00271">
    <property type="entry name" value="Helicase_C"/>
    <property type="match status" value="1"/>
</dbReference>
<keyword evidence="4" id="KW-0347">Helicase</keyword>
<feature type="compositionally biased region" description="Basic and acidic residues" evidence="6">
    <location>
        <begin position="1"/>
        <end position="21"/>
    </location>
</feature>
<evidence type="ECO:0000256" key="3">
    <source>
        <dbReference type="ARBA" id="ARBA00022801"/>
    </source>
</evidence>
<dbReference type="EC" id="3.6.4.13" evidence="1"/>
<keyword evidence="3" id="KW-0378">Hydrolase</keyword>
<dbReference type="InterPro" id="IPR001650">
    <property type="entry name" value="Helicase_C-like"/>
</dbReference>
<dbReference type="GO" id="GO:0003676">
    <property type="term" value="F:nucleic acid binding"/>
    <property type="evidence" value="ECO:0007669"/>
    <property type="project" value="InterPro"/>
</dbReference>
<evidence type="ECO:0000259" key="7">
    <source>
        <dbReference type="PROSITE" id="PS51192"/>
    </source>
</evidence>
<evidence type="ECO:0000256" key="2">
    <source>
        <dbReference type="ARBA" id="ARBA00022741"/>
    </source>
</evidence>
<feature type="domain" description="Helicase C-terminal" evidence="8">
    <location>
        <begin position="259"/>
        <end position="403"/>
    </location>
</feature>
<dbReference type="GO" id="GO:0005524">
    <property type="term" value="F:ATP binding"/>
    <property type="evidence" value="ECO:0007669"/>
    <property type="project" value="UniProtKB-KW"/>
</dbReference>
<evidence type="ECO:0000259" key="8">
    <source>
        <dbReference type="PROSITE" id="PS51194"/>
    </source>
</evidence>
<dbReference type="CDD" id="cd18787">
    <property type="entry name" value="SF2_C_DEAD"/>
    <property type="match status" value="1"/>
</dbReference>
<sequence length="405" mass="45921">MEKDNQEKDTQEKDTQEKDNSEFNIKTWDDLDINEAILRGIHSMGFENPSPIQQCAIKPISMGRDIVAQAQSGTGKTATFAIGALSRIDATLKKTQVIILSPTKELTVQTATVVEKLGSMIQGLTVETMYGGMNPAGNSSNSFLNTSKPHIICGCPGKINDMLRRNVINTSYIKLIIMDEVDEMLSTGFKEQVYSMFQFMNEDIQIALFSATMPPNIHDIVNRIVRDPVRILVKSDMLTLEGIRQFYVAVDDDAQKYETLKHIFSFLSMSQSIIYCNSVQRVCDLKDAMTQDNFPVCCIHRNMSKQERFDSFADFKNGKCRVLISTNVTSRGIDIQQVSAVINFDVPHCIDNYLHRIGRSGRWGRKGVGINFVTRRDIDQLRRIEQHYNSQINEMPQDLTFLQSF</sequence>
<evidence type="ECO:0000256" key="4">
    <source>
        <dbReference type="ARBA" id="ARBA00022806"/>
    </source>
</evidence>
<feature type="region of interest" description="Disordered" evidence="6">
    <location>
        <begin position="1"/>
        <end position="23"/>
    </location>
</feature>
<evidence type="ECO:0000259" key="9">
    <source>
        <dbReference type="PROSITE" id="PS51195"/>
    </source>
</evidence>
<dbReference type="InterPro" id="IPR014014">
    <property type="entry name" value="RNA_helicase_DEAD_Q_motif"/>
</dbReference>
<keyword evidence="5" id="KW-0067">ATP-binding</keyword>
<dbReference type="InterPro" id="IPR014001">
    <property type="entry name" value="Helicase_ATP-bd"/>
</dbReference>
<dbReference type="SMART" id="SM00487">
    <property type="entry name" value="DEXDc"/>
    <property type="match status" value="1"/>
</dbReference>
<dbReference type="SUPFAM" id="SSF52540">
    <property type="entry name" value="P-loop containing nucleoside triphosphate hydrolases"/>
    <property type="match status" value="1"/>
</dbReference>
<dbReference type="SMART" id="SM00490">
    <property type="entry name" value="HELICc"/>
    <property type="match status" value="1"/>
</dbReference>
<dbReference type="GO" id="GO:0003724">
    <property type="term" value="F:RNA helicase activity"/>
    <property type="evidence" value="ECO:0007669"/>
    <property type="project" value="UniProtKB-EC"/>
</dbReference>
<dbReference type="EMBL" id="MN740210">
    <property type="protein sequence ID" value="QHT93786.1"/>
    <property type="molecule type" value="Genomic_DNA"/>
</dbReference>
<accession>A0A6C0IMX2</accession>
<protein>
    <recommendedName>
        <fullName evidence="1">RNA helicase</fullName>
        <ecNumber evidence="1">3.6.4.13</ecNumber>
    </recommendedName>
</protein>
<evidence type="ECO:0000256" key="6">
    <source>
        <dbReference type="SAM" id="MobiDB-lite"/>
    </source>
</evidence>
<evidence type="ECO:0000256" key="1">
    <source>
        <dbReference type="ARBA" id="ARBA00012552"/>
    </source>
</evidence>
<feature type="domain" description="Helicase ATP-binding" evidence="7">
    <location>
        <begin position="57"/>
        <end position="231"/>
    </location>
</feature>
<dbReference type="AlphaFoldDB" id="A0A6C0IMX2"/>
<dbReference type="PROSITE" id="PS51192">
    <property type="entry name" value="HELICASE_ATP_BIND_1"/>
    <property type="match status" value="1"/>
</dbReference>
<dbReference type="PANTHER" id="PTHR47958">
    <property type="entry name" value="ATP-DEPENDENT RNA HELICASE DBP3"/>
    <property type="match status" value="1"/>
</dbReference>
<dbReference type="Pfam" id="PF00270">
    <property type="entry name" value="DEAD"/>
    <property type="match status" value="1"/>
</dbReference>
<dbReference type="InterPro" id="IPR027417">
    <property type="entry name" value="P-loop_NTPase"/>
</dbReference>
<keyword evidence="2" id="KW-0547">Nucleotide-binding</keyword>
<dbReference type="GO" id="GO:0016787">
    <property type="term" value="F:hydrolase activity"/>
    <property type="evidence" value="ECO:0007669"/>
    <property type="project" value="UniProtKB-KW"/>
</dbReference>
<evidence type="ECO:0000256" key="5">
    <source>
        <dbReference type="ARBA" id="ARBA00022840"/>
    </source>
</evidence>
<dbReference type="Gene3D" id="3.40.50.300">
    <property type="entry name" value="P-loop containing nucleotide triphosphate hydrolases"/>
    <property type="match status" value="2"/>
</dbReference>